<feature type="domain" description="HD" evidence="1">
    <location>
        <begin position="121"/>
        <end position="242"/>
    </location>
</feature>
<dbReference type="PROSITE" id="PS51831">
    <property type="entry name" value="HD"/>
    <property type="match status" value="1"/>
</dbReference>
<evidence type="ECO:0000259" key="1">
    <source>
        <dbReference type="PROSITE" id="PS51831"/>
    </source>
</evidence>
<name>A0A8G2J0J3_RHILV</name>
<dbReference type="PANTHER" id="PTHR11373">
    <property type="entry name" value="DEOXYNUCLEOSIDE TRIPHOSPHATE TRIPHOSPHOHYDROLASE"/>
    <property type="match status" value="1"/>
</dbReference>
<dbReference type="AlphaFoldDB" id="A0A8G2J0J3"/>
<dbReference type="InterPro" id="IPR003607">
    <property type="entry name" value="HD/PDEase_dom"/>
</dbReference>
<dbReference type="SMART" id="SM00471">
    <property type="entry name" value="HDc"/>
    <property type="match status" value="1"/>
</dbReference>
<dbReference type="CDD" id="cd00077">
    <property type="entry name" value="HDc"/>
    <property type="match status" value="1"/>
</dbReference>
<evidence type="ECO:0000313" key="3">
    <source>
        <dbReference type="Proteomes" id="UP000291866"/>
    </source>
</evidence>
<dbReference type="PANTHER" id="PTHR11373:SF4">
    <property type="entry name" value="DEOXYNUCLEOSIDE TRIPHOSPHATE TRIPHOSPHOHYDROLASE SAMHD1"/>
    <property type="match status" value="1"/>
</dbReference>
<dbReference type="Pfam" id="PF01966">
    <property type="entry name" value="HD"/>
    <property type="match status" value="1"/>
</dbReference>
<sequence>MFYVCSYLGACLKIKIDHEGAQPQPEALNIRPSQFSLGGLCGRRLCLLKTTTQWWRRQESRSRGSMAQRIRDPLHNLIEFDDGELERTLWRVTQTRPFQRLRRVKQLGFSDLVYPGASHSRLAHSVGVFSTARQLMEVVRKAGIQQDSRENIALAAALVHDLGHGPFSHAFETVGKRLDLKLADHEHVSDLLIRNGEVAQVLNEMGSGFAIDVADMVKKEGRITVHNAVVSSQFDADRLDYMRRDRLMTGTQHSAIDFTWLIANLEIASLPTGVDEEQTGSVDTFVIGSKAIHAAEAYVLGLFQLYPTVYFHKATRGAEKLFTELLVRIVELARDGRTACTGLSDRHPIIRFSQKPDDLDIALCLDDTVVWGALSLMADATDPLVSQFSVRLRDRKLFKCVDIRTRVSHEFDPNSNGNSNDTATIEKCCAKVNAKLTEWTNAKSGDFPRILIDEAKRSPYRDGAGSLGPTERINVRTDGGQLVDLKQRSRVVANLADYRLLQVYHERSDLEASKLIDDTIKQEVLACR</sequence>
<dbReference type="InterPro" id="IPR050135">
    <property type="entry name" value="dGTPase-like"/>
</dbReference>
<comment type="caution">
    <text evidence="2">The sequence shown here is derived from an EMBL/GenBank/DDBJ whole genome shotgun (WGS) entry which is preliminary data.</text>
</comment>
<proteinExistence type="predicted"/>
<protein>
    <submittedName>
        <fullName evidence="2">HD domain-containing protein</fullName>
    </submittedName>
</protein>
<dbReference type="GO" id="GO:0008832">
    <property type="term" value="F:dGTPase activity"/>
    <property type="evidence" value="ECO:0007669"/>
    <property type="project" value="TreeGrafter"/>
</dbReference>
<gene>
    <name evidence="2" type="ORF">E0H31_08600</name>
</gene>
<dbReference type="InterPro" id="IPR006674">
    <property type="entry name" value="HD_domain"/>
</dbReference>
<dbReference type="Gene3D" id="1.10.3210.10">
    <property type="entry name" value="Hypothetical protein af1432"/>
    <property type="match status" value="1"/>
</dbReference>
<dbReference type="InterPro" id="IPR045509">
    <property type="entry name" value="HD_assoc_2"/>
</dbReference>
<dbReference type="Proteomes" id="UP000291866">
    <property type="component" value="Unassembled WGS sequence"/>
</dbReference>
<organism evidence="2 3">
    <name type="scientific">Rhizobium leguminosarum bv. viciae</name>
    <dbReference type="NCBI Taxonomy" id="387"/>
    <lineage>
        <taxon>Bacteria</taxon>
        <taxon>Pseudomonadati</taxon>
        <taxon>Pseudomonadota</taxon>
        <taxon>Alphaproteobacteria</taxon>
        <taxon>Hyphomicrobiales</taxon>
        <taxon>Rhizobiaceae</taxon>
        <taxon>Rhizobium/Agrobacterium group</taxon>
        <taxon>Rhizobium</taxon>
    </lineage>
</organism>
<dbReference type="SUPFAM" id="SSF109604">
    <property type="entry name" value="HD-domain/PDEase-like"/>
    <property type="match status" value="1"/>
</dbReference>
<evidence type="ECO:0000313" key="2">
    <source>
        <dbReference type="EMBL" id="TBX96122.1"/>
    </source>
</evidence>
<dbReference type="Pfam" id="PF19276">
    <property type="entry name" value="HD_assoc_2"/>
    <property type="match status" value="1"/>
</dbReference>
<dbReference type="GO" id="GO:0006203">
    <property type="term" value="P:dGTP catabolic process"/>
    <property type="evidence" value="ECO:0007669"/>
    <property type="project" value="TreeGrafter"/>
</dbReference>
<reference evidence="2 3" key="1">
    <citation type="submission" date="2019-02" db="EMBL/GenBank/DDBJ databases">
        <title>The competitiveness to form nodules shapes the capacities of Rhizobium leguminosarum sv viciae communities to promote symbiosis with specific hosts.</title>
        <authorList>
            <person name="Boivin S."/>
            <person name="Lepetit M."/>
        </authorList>
    </citation>
    <scope>NUCLEOTIDE SEQUENCE [LARGE SCALE GENOMIC DNA]</scope>
    <source>
        <strain evidence="2 3">SPF4F3</strain>
    </source>
</reference>
<dbReference type="EMBL" id="SJLU01000003">
    <property type="protein sequence ID" value="TBX96122.1"/>
    <property type="molecule type" value="Genomic_DNA"/>
</dbReference>
<accession>A0A8G2J0J3</accession>